<sequence length="264" mass="28888">MYDWPEVRAATEVLECELSRAIFKALDISLAQIWNWRPDQDELPTRWANRGLLLSQTCGYPLVTFLEGKVEPLLTPHYDAPGCDGPLYCSHILVRAGSGCDRLEALVGKRAAFNSRDSQSGYNAFRHCVAQIAGGEAFFGETLETGGHLKSMVAVASGKADVCCTDAVCLDLVRRVRPELFSALKAIGCSRQVPGLPLVTAAGHSRDVIENIRAAAVSVFEAGKTQESRERLGIRGFSVLSSDDYRPLIEMRLEAENLGYPELV</sequence>
<dbReference type="EMBL" id="QTKU01000002">
    <property type="protein sequence ID" value="MBS8260880.1"/>
    <property type="molecule type" value="Genomic_DNA"/>
</dbReference>
<organism evidence="1 2">
    <name type="scientific">Roseibium polysiphoniae</name>
    <dbReference type="NCBI Taxonomy" id="2571221"/>
    <lineage>
        <taxon>Bacteria</taxon>
        <taxon>Pseudomonadati</taxon>
        <taxon>Pseudomonadota</taxon>
        <taxon>Alphaproteobacteria</taxon>
        <taxon>Hyphomicrobiales</taxon>
        <taxon>Stappiaceae</taxon>
        <taxon>Roseibium</taxon>
    </lineage>
</organism>
<comment type="caution">
    <text evidence="1">The sequence shown here is derived from an EMBL/GenBank/DDBJ whole genome shotgun (WGS) entry which is preliminary data.</text>
</comment>
<evidence type="ECO:0000313" key="2">
    <source>
        <dbReference type="Proteomes" id="UP000705379"/>
    </source>
</evidence>
<protein>
    <recommendedName>
        <fullName evidence="3">ABC-type phosphate/phosphonate transport system substrate-binding protein</fullName>
    </recommendedName>
</protein>
<gene>
    <name evidence="1" type="ORF">DYI23_11665</name>
</gene>
<dbReference type="PANTHER" id="PTHR35841:SF1">
    <property type="entry name" value="PHOSPHONATES-BINDING PERIPLASMIC PROTEIN"/>
    <property type="match status" value="1"/>
</dbReference>
<dbReference type="Gene3D" id="3.40.190.10">
    <property type="entry name" value="Periplasmic binding protein-like II"/>
    <property type="match status" value="1"/>
</dbReference>
<reference evidence="1" key="2">
    <citation type="journal article" date="2021" name="Microorganisms">
        <title>Bacterial Dimethylsulfoniopropionate Biosynthesis in the East China Sea.</title>
        <authorList>
            <person name="Liu J."/>
            <person name="Zhang Y."/>
            <person name="Liu J."/>
            <person name="Zhong H."/>
            <person name="Williams B.T."/>
            <person name="Zheng Y."/>
            <person name="Curson A.R.J."/>
            <person name="Sun C."/>
            <person name="Sun H."/>
            <person name="Song D."/>
            <person name="Wagner Mackenzie B."/>
            <person name="Bermejo Martinez A."/>
            <person name="Todd J.D."/>
            <person name="Zhang X.H."/>
        </authorList>
    </citation>
    <scope>NUCLEOTIDE SEQUENCE</scope>
    <source>
        <strain evidence="1">AESS21</strain>
    </source>
</reference>
<name>A0A944CCG1_9HYPH</name>
<dbReference type="PANTHER" id="PTHR35841">
    <property type="entry name" value="PHOSPHONATES-BINDING PERIPLASMIC PROTEIN"/>
    <property type="match status" value="1"/>
</dbReference>
<accession>A0A944CCG1</accession>
<proteinExistence type="predicted"/>
<dbReference type="AlphaFoldDB" id="A0A944CCG1"/>
<evidence type="ECO:0000313" key="1">
    <source>
        <dbReference type="EMBL" id="MBS8260880.1"/>
    </source>
</evidence>
<reference evidence="1" key="1">
    <citation type="submission" date="2018-08" db="EMBL/GenBank/DDBJ databases">
        <authorList>
            <person name="Jin W."/>
            <person name="Wang H."/>
            <person name="Yang Y."/>
            <person name="Li M."/>
            <person name="Liu J."/>
        </authorList>
    </citation>
    <scope>NUCLEOTIDE SEQUENCE</scope>
    <source>
        <strain evidence="1">AESS21</strain>
    </source>
</reference>
<evidence type="ECO:0008006" key="3">
    <source>
        <dbReference type="Google" id="ProtNLM"/>
    </source>
</evidence>
<dbReference type="SUPFAM" id="SSF53850">
    <property type="entry name" value="Periplasmic binding protein-like II"/>
    <property type="match status" value="1"/>
</dbReference>
<dbReference type="Pfam" id="PF12974">
    <property type="entry name" value="Phosphonate-bd"/>
    <property type="match status" value="1"/>
</dbReference>
<dbReference type="Proteomes" id="UP000705379">
    <property type="component" value="Unassembled WGS sequence"/>
</dbReference>